<organism evidence="1 2">
    <name type="scientific">Bacillus licheniformis</name>
    <dbReference type="NCBI Taxonomy" id="1402"/>
    <lineage>
        <taxon>Bacteria</taxon>
        <taxon>Bacillati</taxon>
        <taxon>Bacillota</taxon>
        <taxon>Bacilli</taxon>
        <taxon>Bacillales</taxon>
        <taxon>Bacillaceae</taxon>
        <taxon>Bacillus</taxon>
    </lineage>
</organism>
<sequence>MTRCFSETAGCLLCWPSNLKNFLSHRKKYAPKRKRFHCKVKANHQKKGESK</sequence>
<dbReference type="Proteomes" id="UP000435910">
    <property type="component" value="Unassembled WGS sequence"/>
</dbReference>
<comment type="caution">
    <text evidence="1">The sequence shown here is derived from an EMBL/GenBank/DDBJ whole genome shotgun (WGS) entry which is preliminary data.</text>
</comment>
<proteinExistence type="predicted"/>
<evidence type="ECO:0000313" key="2">
    <source>
        <dbReference type="Proteomes" id="UP000435910"/>
    </source>
</evidence>
<dbReference type="EMBL" id="NILC01000023">
    <property type="protein sequence ID" value="TWL27566.1"/>
    <property type="molecule type" value="Genomic_DNA"/>
</dbReference>
<protein>
    <submittedName>
        <fullName evidence="1">Uncharacterized protein</fullName>
    </submittedName>
</protein>
<accession>A0A8B5YCD8</accession>
<gene>
    <name evidence="1" type="ORF">CHCC16736_2887</name>
</gene>
<dbReference type="AlphaFoldDB" id="A0A8B5YCD8"/>
<name>A0A8B5YCD8_BACLI</name>
<evidence type="ECO:0000313" key="1">
    <source>
        <dbReference type="EMBL" id="TWL27566.1"/>
    </source>
</evidence>
<reference evidence="1 2" key="1">
    <citation type="submission" date="2019-06" db="EMBL/GenBank/DDBJ databases">
        <title>Genome sequence analysis of &gt;100 Bacillus licheniformis strains suggests intrinsic resistance to this species.</title>
        <authorList>
            <person name="Wels M."/>
            <person name="Siezen R.J."/>
            <person name="Johansen E."/>
            <person name="Stuer-Lauridsen B."/>
            <person name="Bjerre K."/>
            <person name="Nielsen B.K.K."/>
        </authorList>
    </citation>
    <scope>NUCLEOTIDE SEQUENCE [LARGE SCALE GENOMIC DNA]</scope>
    <source>
        <strain evidence="1 2">BAC-16736</strain>
    </source>
</reference>